<dbReference type="EMBL" id="CP033004">
    <property type="protein sequence ID" value="QCI23391.1"/>
    <property type="molecule type" value="Genomic_DNA"/>
</dbReference>
<evidence type="ECO:0000256" key="5">
    <source>
        <dbReference type="ARBA" id="ARBA00023054"/>
    </source>
</evidence>
<reference evidence="9 10" key="1">
    <citation type="submission" date="2018-10" db="EMBL/GenBank/DDBJ databases">
        <title>Comparative functional genomics of the obligate endosymbiont Buchnera aphidicola.</title>
        <authorList>
            <person name="Chong R.A."/>
        </authorList>
    </citation>
    <scope>NUCLEOTIDE SEQUENCE [LARGE SCALE GENOMIC DNA]</scope>
    <source>
        <strain evidence="9 10">Mrh</strain>
    </source>
</reference>
<keyword evidence="4 8" id="KW-1133">Transmembrane helix</keyword>
<evidence type="ECO:0000256" key="6">
    <source>
        <dbReference type="ARBA" id="ARBA00023136"/>
    </source>
</evidence>
<dbReference type="HAMAP" id="MF_00599">
    <property type="entry name" value="FtsB"/>
    <property type="match status" value="1"/>
</dbReference>
<feature type="topological domain" description="Cytoplasmic" evidence="8">
    <location>
        <begin position="1"/>
        <end position="3"/>
    </location>
</feature>
<dbReference type="RefSeq" id="WP_158336600.1">
    <property type="nucleotide sequence ID" value="NZ_CP033004.1"/>
</dbReference>
<comment type="similarity">
    <text evidence="8">Belongs to the FtsB family.</text>
</comment>
<proteinExistence type="inferred from homology"/>
<keyword evidence="5" id="KW-0175">Coiled coil</keyword>
<keyword evidence="2 8" id="KW-0132">Cell division</keyword>
<comment type="function">
    <text evidence="8">Essential cell division protein. May link together the upstream cell division proteins, which are predominantly cytoplasmic, with the downstream cell division proteins, which are predominantly extracellular.</text>
</comment>
<dbReference type="GO" id="GO:0030428">
    <property type="term" value="C:cell septum"/>
    <property type="evidence" value="ECO:0007669"/>
    <property type="project" value="TreeGrafter"/>
</dbReference>
<dbReference type="Pfam" id="PF04977">
    <property type="entry name" value="DivIC"/>
    <property type="match status" value="1"/>
</dbReference>
<evidence type="ECO:0000313" key="9">
    <source>
        <dbReference type="EMBL" id="QCI23391.1"/>
    </source>
</evidence>
<keyword evidence="7 8" id="KW-0131">Cell cycle</keyword>
<evidence type="ECO:0000256" key="4">
    <source>
        <dbReference type="ARBA" id="ARBA00022989"/>
    </source>
</evidence>
<dbReference type="InterPro" id="IPR007060">
    <property type="entry name" value="FtsL/DivIC"/>
</dbReference>
<accession>A0A4D6YAK9</accession>
<evidence type="ECO:0000256" key="2">
    <source>
        <dbReference type="ARBA" id="ARBA00022618"/>
    </source>
</evidence>
<keyword evidence="1 8" id="KW-1003">Cell membrane</keyword>
<keyword evidence="6 8" id="KW-0472">Membrane</keyword>
<evidence type="ECO:0000313" key="10">
    <source>
        <dbReference type="Proteomes" id="UP000298566"/>
    </source>
</evidence>
<evidence type="ECO:0000256" key="1">
    <source>
        <dbReference type="ARBA" id="ARBA00022475"/>
    </source>
</evidence>
<dbReference type="GO" id="GO:0043093">
    <property type="term" value="P:FtsZ-dependent cytokinesis"/>
    <property type="evidence" value="ECO:0007669"/>
    <property type="project" value="UniProtKB-UniRule"/>
</dbReference>
<dbReference type="PANTHER" id="PTHR37485">
    <property type="entry name" value="CELL DIVISION PROTEIN FTSB"/>
    <property type="match status" value="1"/>
</dbReference>
<dbReference type="GO" id="GO:0005886">
    <property type="term" value="C:plasma membrane"/>
    <property type="evidence" value="ECO:0007669"/>
    <property type="project" value="UniProtKB-SubCell"/>
</dbReference>
<gene>
    <name evidence="8" type="primary">ftsB</name>
    <name evidence="9" type="ORF">D9V73_01955</name>
</gene>
<evidence type="ECO:0000256" key="8">
    <source>
        <dbReference type="HAMAP-Rule" id="MF_00599"/>
    </source>
</evidence>
<evidence type="ECO:0000256" key="3">
    <source>
        <dbReference type="ARBA" id="ARBA00022692"/>
    </source>
</evidence>
<protein>
    <recommendedName>
        <fullName evidence="8">Cell division protein FtsB</fullName>
    </recommendedName>
</protein>
<sequence>MIVIKVALLILLCWLQINFFLGKNGLFEYIKLNKQILQKKLEIFYLVERNVKLLSEIQYWNNSNELIEEYARSNLGMIKKDEIFYRILIDN</sequence>
<evidence type="ECO:0000256" key="7">
    <source>
        <dbReference type="ARBA" id="ARBA00023306"/>
    </source>
</evidence>
<dbReference type="OrthoDB" id="7061211at2"/>
<organism evidence="9 10">
    <name type="scientific">Buchnera aphidicola subsp. Melaphis rhois</name>
    <dbReference type="NCBI Taxonomy" id="118103"/>
    <lineage>
        <taxon>Bacteria</taxon>
        <taxon>Pseudomonadati</taxon>
        <taxon>Pseudomonadota</taxon>
        <taxon>Gammaproteobacteria</taxon>
        <taxon>Enterobacterales</taxon>
        <taxon>Erwiniaceae</taxon>
        <taxon>Buchnera</taxon>
    </lineage>
</organism>
<keyword evidence="3 8" id="KW-0812">Transmembrane</keyword>
<name>A0A4D6YAK9_BUCMH</name>
<dbReference type="PANTHER" id="PTHR37485:SF1">
    <property type="entry name" value="CELL DIVISION PROTEIN FTSB"/>
    <property type="match status" value="1"/>
</dbReference>
<dbReference type="Proteomes" id="UP000298566">
    <property type="component" value="Chromosome"/>
</dbReference>
<dbReference type="GO" id="GO:0032153">
    <property type="term" value="C:cell division site"/>
    <property type="evidence" value="ECO:0007669"/>
    <property type="project" value="UniProtKB-UniRule"/>
</dbReference>
<dbReference type="InterPro" id="IPR023081">
    <property type="entry name" value="Cell_div_FtsB"/>
</dbReference>
<feature type="topological domain" description="Extracellular" evidence="8">
    <location>
        <begin position="22"/>
        <end position="91"/>
    </location>
</feature>
<comment type="subcellular location">
    <subcellularLocation>
        <location evidence="8">Cell membrane</location>
        <topology evidence="8">Single-pass type II membrane protein</topology>
    </subcellularLocation>
    <text evidence="8">Localizes to the division septum.</text>
</comment>
<dbReference type="AlphaFoldDB" id="A0A4D6YAK9"/>